<comment type="caution">
    <text evidence="2">The sequence shown here is derived from an EMBL/GenBank/DDBJ whole genome shotgun (WGS) entry which is preliminary data.</text>
</comment>
<dbReference type="PANTHER" id="PTHR40700:SF1">
    <property type="entry name" value="DUF63 DOMAIN-CONTAINING PROTEIN"/>
    <property type="match status" value="1"/>
</dbReference>
<dbReference type="GeneID" id="76198156"/>
<accession>A0ABD5YLU5</accession>
<sequence>MESTERFSSVINSGRAWIVAAVLAVVVLVGGALAFPRLVYDRFVWQYFWGPVYADAHNARCAVLSDGTVTLLSDGCLSAETAGKVVARPGYTLVSEAGYALILIFMLLGVLYLLRWVQIGRDRRLFFALVPFMFFGGALRVVEDATDAALRAGAGEIIGYPLNTLIISPVIYFVVFFVTLAALMTALALSRWNVIKREEYTYVAGGIGTVALFLTIGYIGYLVTTTIAPERMSAGFYPQITILVVILSILISIGVYSATDRVAPWINAGTRRIGLVVIFAQALDGVANVLAADWAKELGLSFYYSAKHPINQLIIDITDSVLPQSAIDTIGTAWPFLLVKVVAAVAVVSLFDERIFDENPRYALLLLIAITAVGLGPGTRDMLRATFGI</sequence>
<evidence type="ECO:0000313" key="2">
    <source>
        <dbReference type="EMBL" id="MFC7188603.1"/>
    </source>
</evidence>
<gene>
    <name evidence="2" type="ORF">ACFQL7_01210</name>
</gene>
<feature type="transmembrane region" description="Helical" evidence="1">
    <location>
        <begin position="236"/>
        <end position="258"/>
    </location>
</feature>
<organism evidence="2 3">
    <name type="scientific">Halocatena marina</name>
    <dbReference type="NCBI Taxonomy" id="2934937"/>
    <lineage>
        <taxon>Archaea</taxon>
        <taxon>Methanobacteriati</taxon>
        <taxon>Methanobacteriota</taxon>
        <taxon>Stenosarchaea group</taxon>
        <taxon>Halobacteria</taxon>
        <taxon>Halobacteriales</taxon>
        <taxon>Natronomonadaceae</taxon>
        <taxon>Halocatena</taxon>
    </lineage>
</organism>
<dbReference type="EMBL" id="JBHTAX010000001">
    <property type="protein sequence ID" value="MFC7188603.1"/>
    <property type="molecule type" value="Genomic_DNA"/>
</dbReference>
<proteinExistence type="predicted"/>
<feature type="transmembrane region" description="Helical" evidence="1">
    <location>
        <begin position="270"/>
        <end position="291"/>
    </location>
</feature>
<dbReference type="InterPro" id="IPR002749">
    <property type="entry name" value="DUF63"/>
</dbReference>
<evidence type="ECO:0000256" key="1">
    <source>
        <dbReference type="SAM" id="Phobius"/>
    </source>
</evidence>
<reference evidence="2 3" key="1">
    <citation type="journal article" date="2019" name="Int. J. Syst. Evol. Microbiol.">
        <title>The Global Catalogue of Microorganisms (GCM) 10K type strain sequencing project: providing services to taxonomists for standard genome sequencing and annotation.</title>
        <authorList>
            <consortium name="The Broad Institute Genomics Platform"/>
            <consortium name="The Broad Institute Genome Sequencing Center for Infectious Disease"/>
            <person name="Wu L."/>
            <person name="Ma J."/>
        </authorList>
    </citation>
    <scope>NUCLEOTIDE SEQUENCE [LARGE SCALE GENOMIC DNA]</scope>
    <source>
        <strain evidence="2 3">RDMS1</strain>
    </source>
</reference>
<dbReference type="AlphaFoldDB" id="A0ABD5YLU5"/>
<keyword evidence="1" id="KW-0812">Transmembrane</keyword>
<name>A0ABD5YLU5_9EURY</name>
<dbReference type="Proteomes" id="UP001596417">
    <property type="component" value="Unassembled WGS sequence"/>
</dbReference>
<dbReference type="PANTHER" id="PTHR40700">
    <property type="entry name" value="HYPOTHETICAL MEMBRANE PROTEIN, CONSERVED, DUF63 FAMILY"/>
    <property type="match status" value="1"/>
</dbReference>
<feature type="transmembrane region" description="Helical" evidence="1">
    <location>
        <begin position="201"/>
        <end position="224"/>
    </location>
</feature>
<keyword evidence="1" id="KW-1133">Transmembrane helix</keyword>
<keyword evidence="3" id="KW-1185">Reference proteome</keyword>
<feature type="transmembrane region" description="Helical" evidence="1">
    <location>
        <begin position="126"/>
        <end position="142"/>
    </location>
</feature>
<dbReference type="Pfam" id="PF01889">
    <property type="entry name" value="DUF63"/>
    <property type="match status" value="1"/>
</dbReference>
<feature type="transmembrane region" description="Helical" evidence="1">
    <location>
        <begin position="97"/>
        <end position="114"/>
    </location>
</feature>
<feature type="transmembrane region" description="Helical" evidence="1">
    <location>
        <begin position="16"/>
        <end position="35"/>
    </location>
</feature>
<dbReference type="RefSeq" id="WP_264555360.1">
    <property type="nucleotide sequence ID" value="NZ_CP109979.1"/>
</dbReference>
<protein>
    <submittedName>
        <fullName evidence="2">DUF63 family protein</fullName>
    </submittedName>
</protein>
<evidence type="ECO:0000313" key="3">
    <source>
        <dbReference type="Proteomes" id="UP001596417"/>
    </source>
</evidence>
<feature type="transmembrane region" description="Helical" evidence="1">
    <location>
        <begin position="170"/>
        <end position="189"/>
    </location>
</feature>
<keyword evidence="1" id="KW-0472">Membrane</keyword>
<feature type="transmembrane region" description="Helical" evidence="1">
    <location>
        <begin position="332"/>
        <end position="350"/>
    </location>
</feature>
<feature type="transmembrane region" description="Helical" evidence="1">
    <location>
        <begin position="362"/>
        <end position="379"/>
    </location>
</feature>